<dbReference type="InterPro" id="IPR002298">
    <property type="entry name" value="DNA_polymerase_A"/>
</dbReference>
<dbReference type="AlphaFoldDB" id="Q2RNI7"/>
<dbReference type="EC" id="2.7.7.7" evidence="3 16"/>
<dbReference type="InterPro" id="IPR018320">
    <property type="entry name" value="DNA_polymerase_1"/>
</dbReference>
<evidence type="ECO:0000256" key="9">
    <source>
        <dbReference type="ARBA" id="ARBA00022763"/>
    </source>
</evidence>
<evidence type="ECO:0000313" key="22">
    <source>
        <dbReference type="Proteomes" id="UP000001929"/>
    </source>
</evidence>
<dbReference type="Gene3D" id="3.30.420.10">
    <property type="entry name" value="Ribonuclease H-like superfamily/Ribonuclease H"/>
    <property type="match status" value="1"/>
</dbReference>
<keyword evidence="14 17" id="KW-0234">DNA repair</keyword>
<evidence type="ECO:0000259" key="18">
    <source>
        <dbReference type="SMART" id="SM00474"/>
    </source>
</evidence>
<dbReference type="CDD" id="cd09898">
    <property type="entry name" value="H3TH_53EXO"/>
    <property type="match status" value="1"/>
</dbReference>
<dbReference type="Pfam" id="PF01367">
    <property type="entry name" value="5_3_exonuc"/>
    <property type="match status" value="1"/>
</dbReference>
<dbReference type="PANTHER" id="PTHR10133:SF27">
    <property type="entry name" value="DNA POLYMERASE NU"/>
    <property type="match status" value="1"/>
</dbReference>
<evidence type="ECO:0000256" key="13">
    <source>
        <dbReference type="ARBA" id="ARBA00023125"/>
    </source>
</evidence>
<evidence type="ECO:0000256" key="1">
    <source>
        <dbReference type="ARBA" id="ARBA00007705"/>
    </source>
</evidence>
<evidence type="ECO:0000256" key="14">
    <source>
        <dbReference type="ARBA" id="ARBA00023204"/>
    </source>
</evidence>
<dbReference type="FunFam" id="1.10.150.20:FF:000003">
    <property type="entry name" value="DNA polymerase I"/>
    <property type="match status" value="1"/>
</dbReference>
<dbReference type="eggNOG" id="COG0749">
    <property type="taxonomic scope" value="Bacteria"/>
</dbReference>
<dbReference type="PROSITE" id="PS00447">
    <property type="entry name" value="DNA_POLYMERASE_A"/>
    <property type="match status" value="1"/>
</dbReference>
<keyword evidence="22" id="KW-1185">Reference proteome</keyword>
<evidence type="ECO:0000256" key="11">
    <source>
        <dbReference type="ARBA" id="ARBA00022839"/>
    </source>
</evidence>
<gene>
    <name evidence="17" type="primary">polA</name>
    <name evidence="21" type="ordered locus">Rru_A3514</name>
</gene>
<reference evidence="21 22" key="1">
    <citation type="journal article" date="2011" name="Stand. Genomic Sci.">
        <title>Complete genome sequence of Rhodospirillum rubrum type strain (S1).</title>
        <authorList>
            <person name="Munk A.C."/>
            <person name="Copeland A."/>
            <person name="Lucas S."/>
            <person name="Lapidus A."/>
            <person name="Del Rio T.G."/>
            <person name="Barry K."/>
            <person name="Detter J.C."/>
            <person name="Hammon N."/>
            <person name="Israni S."/>
            <person name="Pitluck S."/>
            <person name="Brettin T."/>
            <person name="Bruce D."/>
            <person name="Han C."/>
            <person name="Tapia R."/>
            <person name="Gilna P."/>
            <person name="Schmutz J."/>
            <person name="Larimer F."/>
            <person name="Land M."/>
            <person name="Kyrpides N.C."/>
            <person name="Mavromatis K."/>
            <person name="Richardson P."/>
            <person name="Rohde M."/>
            <person name="Goker M."/>
            <person name="Klenk H.P."/>
            <person name="Zhang Y."/>
            <person name="Roberts G.P."/>
            <person name="Reslewic S."/>
            <person name="Schwartz D.C."/>
        </authorList>
    </citation>
    <scope>NUCLEOTIDE SEQUENCE [LARGE SCALE GENOMIC DNA]</scope>
    <source>
        <strain evidence="22">ATCC 11170 / ATH 1.1.1 / DSM 467 / LMG 4362 / NCIMB 8255 / S1</strain>
    </source>
</reference>
<dbReference type="PANTHER" id="PTHR10133">
    <property type="entry name" value="DNA POLYMERASE I"/>
    <property type="match status" value="1"/>
</dbReference>
<organism evidence="21 22">
    <name type="scientific">Rhodospirillum rubrum (strain ATCC 11170 / ATH 1.1.1 / DSM 467 / LMG 4362 / NCIMB 8255 / S1)</name>
    <dbReference type="NCBI Taxonomy" id="269796"/>
    <lineage>
        <taxon>Bacteria</taxon>
        <taxon>Pseudomonadati</taxon>
        <taxon>Pseudomonadota</taxon>
        <taxon>Alphaproteobacteria</taxon>
        <taxon>Rhodospirillales</taxon>
        <taxon>Rhodospirillaceae</taxon>
        <taxon>Rhodospirillum</taxon>
    </lineage>
</organism>
<evidence type="ECO:0000256" key="10">
    <source>
        <dbReference type="ARBA" id="ARBA00022801"/>
    </source>
</evidence>
<keyword evidence="7 17" id="KW-0235">DNA replication</keyword>
<keyword evidence="12 17" id="KW-0239">DNA-directed DNA polymerase</keyword>
<keyword evidence="10 17" id="KW-0378">Hydrolase</keyword>
<evidence type="ECO:0000256" key="16">
    <source>
        <dbReference type="NCBIfam" id="TIGR00593"/>
    </source>
</evidence>
<dbReference type="SMART" id="SM00474">
    <property type="entry name" value="35EXOc"/>
    <property type="match status" value="1"/>
</dbReference>
<dbReference type="SUPFAM" id="SSF88723">
    <property type="entry name" value="PIN domain-like"/>
    <property type="match status" value="1"/>
</dbReference>
<evidence type="ECO:0000259" key="19">
    <source>
        <dbReference type="SMART" id="SM00475"/>
    </source>
</evidence>
<dbReference type="InterPro" id="IPR036397">
    <property type="entry name" value="RNaseH_sf"/>
</dbReference>
<dbReference type="InterPro" id="IPR002562">
    <property type="entry name" value="3'-5'_exonuclease_dom"/>
</dbReference>
<dbReference type="PATRIC" id="fig|269796.9.peg.3631"/>
<keyword evidence="13 17" id="KW-0238">DNA-binding</keyword>
<evidence type="ECO:0000256" key="12">
    <source>
        <dbReference type="ARBA" id="ARBA00022932"/>
    </source>
</evidence>
<dbReference type="InterPro" id="IPR012337">
    <property type="entry name" value="RNaseH-like_sf"/>
</dbReference>
<dbReference type="FunFam" id="3.40.50.1010:FF:000001">
    <property type="entry name" value="DNA polymerase I"/>
    <property type="match status" value="1"/>
</dbReference>
<dbReference type="FunFam" id="1.20.1060.10:FF:000001">
    <property type="entry name" value="DNA polymerase I"/>
    <property type="match status" value="1"/>
</dbReference>
<evidence type="ECO:0000256" key="2">
    <source>
        <dbReference type="ARBA" id="ARBA00011541"/>
    </source>
</evidence>
<dbReference type="NCBIfam" id="NF004397">
    <property type="entry name" value="PRK05755.1"/>
    <property type="match status" value="1"/>
</dbReference>
<keyword evidence="9 17" id="KW-0227">DNA damage</keyword>
<dbReference type="GO" id="GO:0003887">
    <property type="term" value="F:DNA-directed DNA polymerase activity"/>
    <property type="evidence" value="ECO:0007669"/>
    <property type="project" value="UniProtKB-UniRule"/>
</dbReference>
<dbReference type="Gene3D" id="3.40.50.1010">
    <property type="entry name" value="5'-nuclease"/>
    <property type="match status" value="1"/>
</dbReference>
<dbReference type="InterPro" id="IPR008918">
    <property type="entry name" value="HhH2"/>
</dbReference>
<comment type="subunit">
    <text evidence="2">Single-chain monomer with multiple functions.</text>
</comment>
<feature type="domain" description="3'-5' exonuclease" evidence="18">
    <location>
        <begin position="306"/>
        <end position="505"/>
    </location>
</feature>
<dbReference type="GO" id="GO:0003677">
    <property type="term" value="F:DNA binding"/>
    <property type="evidence" value="ECO:0007669"/>
    <property type="project" value="UniProtKB-UniRule"/>
</dbReference>
<dbReference type="SUPFAM" id="SSF47807">
    <property type="entry name" value="5' to 3' exonuclease, C-terminal subdomain"/>
    <property type="match status" value="1"/>
</dbReference>
<dbReference type="Pfam" id="PF02739">
    <property type="entry name" value="5_3_exonuc_N"/>
    <property type="match status" value="1"/>
</dbReference>
<dbReference type="InterPro" id="IPR001098">
    <property type="entry name" value="DNA-dir_DNA_pol_A_palm_dom"/>
</dbReference>
<dbReference type="InterPro" id="IPR036279">
    <property type="entry name" value="5-3_exonuclease_C_sf"/>
</dbReference>
<comment type="similarity">
    <text evidence="1 17">Belongs to the DNA polymerase type-A family.</text>
</comment>
<dbReference type="CDD" id="cd06139">
    <property type="entry name" value="DNA_polA_I_Ecoli_like_exo"/>
    <property type="match status" value="1"/>
</dbReference>
<dbReference type="Gene3D" id="3.30.70.370">
    <property type="match status" value="1"/>
</dbReference>
<evidence type="ECO:0000256" key="15">
    <source>
        <dbReference type="ARBA" id="ARBA00049244"/>
    </source>
</evidence>
<evidence type="ECO:0000313" key="21">
    <source>
        <dbReference type="EMBL" id="ABC24308.1"/>
    </source>
</evidence>
<keyword evidence="11 17" id="KW-0269">Exonuclease</keyword>
<dbReference type="CDD" id="cd08637">
    <property type="entry name" value="DNA_pol_A_pol_I_C"/>
    <property type="match status" value="1"/>
</dbReference>
<dbReference type="GO" id="GO:0008409">
    <property type="term" value="F:5'-3' exonuclease activity"/>
    <property type="evidence" value="ECO:0007669"/>
    <property type="project" value="UniProtKB-UniRule"/>
</dbReference>
<dbReference type="InterPro" id="IPR043502">
    <property type="entry name" value="DNA/RNA_pol_sf"/>
</dbReference>
<dbReference type="FunFam" id="1.10.150.20:FF:000002">
    <property type="entry name" value="DNA polymerase I"/>
    <property type="match status" value="1"/>
</dbReference>
<dbReference type="Gene3D" id="1.20.1060.10">
    <property type="entry name" value="Taq DNA Polymerase, Chain T, domain 4"/>
    <property type="match status" value="1"/>
</dbReference>
<dbReference type="GO" id="GO:0008408">
    <property type="term" value="F:3'-5' exonuclease activity"/>
    <property type="evidence" value="ECO:0007669"/>
    <property type="project" value="UniProtKB-UniRule"/>
</dbReference>
<dbReference type="Gene3D" id="1.10.150.20">
    <property type="entry name" value="5' to 3' exonuclease, C-terminal subdomain"/>
    <property type="match status" value="2"/>
</dbReference>
<evidence type="ECO:0000256" key="5">
    <source>
        <dbReference type="ARBA" id="ARBA00022679"/>
    </source>
</evidence>
<dbReference type="HOGENOM" id="CLU_004675_0_0_5"/>
<dbReference type="KEGG" id="rru:Rru_A3514"/>
<keyword evidence="5 17" id="KW-0808">Transferase</keyword>
<feature type="domain" description="5'-3' exonuclease" evidence="19">
    <location>
        <begin position="5"/>
        <end position="260"/>
    </location>
</feature>
<name>Q2RNI7_RHORT</name>
<dbReference type="InterPro" id="IPR019760">
    <property type="entry name" value="DNA-dir_DNA_pol_A_CS"/>
</dbReference>
<evidence type="ECO:0000256" key="17">
    <source>
        <dbReference type="RuleBase" id="RU004460"/>
    </source>
</evidence>
<keyword evidence="6 17" id="KW-0548">Nucleotidyltransferase</keyword>
<dbReference type="EnsemblBacteria" id="ABC24308">
    <property type="protein sequence ID" value="ABC24308"/>
    <property type="gene ID" value="Rru_A3514"/>
</dbReference>
<comment type="catalytic activity">
    <reaction evidence="15 17">
        <text>DNA(n) + a 2'-deoxyribonucleoside 5'-triphosphate = DNA(n+1) + diphosphate</text>
        <dbReference type="Rhea" id="RHEA:22508"/>
        <dbReference type="Rhea" id="RHEA-COMP:17339"/>
        <dbReference type="Rhea" id="RHEA-COMP:17340"/>
        <dbReference type="ChEBI" id="CHEBI:33019"/>
        <dbReference type="ChEBI" id="CHEBI:61560"/>
        <dbReference type="ChEBI" id="CHEBI:173112"/>
        <dbReference type="EC" id="2.7.7.7"/>
    </reaction>
</comment>
<dbReference type="InterPro" id="IPR020045">
    <property type="entry name" value="DNA_polI_H3TH"/>
</dbReference>
<evidence type="ECO:0000256" key="3">
    <source>
        <dbReference type="ARBA" id="ARBA00012417"/>
    </source>
</evidence>
<feature type="domain" description="DNA-directed DNA polymerase family A palm" evidence="20">
    <location>
        <begin position="675"/>
        <end position="881"/>
    </location>
</feature>
<dbReference type="Pfam" id="PF01612">
    <property type="entry name" value="DNA_pol_A_exo1"/>
    <property type="match status" value="1"/>
</dbReference>
<dbReference type="SUPFAM" id="SSF56672">
    <property type="entry name" value="DNA/RNA polymerases"/>
    <property type="match status" value="1"/>
</dbReference>
<evidence type="ECO:0000256" key="6">
    <source>
        <dbReference type="ARBA" id="ARBA00022695"/>
    </source>
</evidence>
<dbReference type="InterPro" id="IPR029060">
    <property type="entry name" value="PIN-like_dom_sf"/>
</dbReference>
<dbReference type="Proteomes" id="UP000001929">
    <property type="component" value="Chromosome"/>
</dbReference>
<dbReference type="InterPro" id="IPR020046">
    <property type="entry name" value="5-3_exonucl_a-hlix_arch_N"/>
</dbReference>
<comment type="function">
    <text evidence="17">In addition to polymerase activity, this DNA polymerase exhibits 3'-5' and 5'-3' exonuclease activity.</text>
</comment>
<dbReference type="SUPFAM" id="SSF53098">
    <property type="entry name" value="Ribonuclease H-like"/>
    <property type="match status" value="1"/>
</dbReference>
<accession>Q2RNI7</accession>
<keyword evidence="8" id="KW-0540">Nuclease</keyword>
<dbReference type="Pfam" id="PF00476">
    <property type="entry name" value="DNA_pol_A"/>
    <property type="match status" value="1"/>
</dbReference>
<dbReference type="PRINTS" id="PR00868">
    <property type="entry name" value="DNAPOLI"/>
</dbReference>
<dbReference type="InterPro" id="IPR002421">
    <property type="entry name" value="5-3_exonuclease"/>
</dbReference>
<dbReference type="RefSeq" id="WP_011391261.1">
    <property type="nucleotide sequence ID" value="NC_007643.1"/>
</dbReference>
<evidence type="ECO:0000256" key="8">
    <source>
        <dbReference type="ARBA" id="ARBA00022722"/>
    </source>
</evidence>
<evidence type="ECO:0000256" key="7">
    <source>
        <dbReference type="ARBA" id="ARBA00022705"/>
    </source>
</evidence>
<dbReference type="GO" id="GO:0006302">
    <property type="term" value="P:double-strand break repair"/>
    <property type="evidence" value="ECO:0007669"/>
    <property type="project" value="TreeGrafter"/>
</dbReference>
<evidence type="ECO:0000256" key="4">
    <source>
        <dbReference type="ARBA" id="ARBA00020311"/>
    </source>
</evidence>
<protein>
    <recommendedName>
        <fullName evidence="4 16">DNA polymerase I</fullName>
        <ecNumber evidence="3 16">2.7.7.7</ecNumber>
    </recommendedName>
</protein>
<dbReference type="CDD" id="cd09859">
    <property type="entry name" value="PIN_53EXO"/>
    <property type="match status" value="1"/>
</dbReference>
<sequence>MTEPKHLYLVDGSGYIFRAYHSLPPMTRTDGTPVNAVYGFTAMLMKLLADMDADHLAVIFDKARVSFRNEIYPLYKAQRPPPPEDLIPQFPLIREAVRAFNVPCIERDGFEADDLIATYAKRARAEGAIVTVVSSDKDLMQLVGEGVALFDPMKNRAIGPAEVFEKFGVAPDKVIDVQALAGDAVDNVPGVPGIGVKTAAQLIGEYGDLETLLARAAEIKQPKRRQSLLDHAEAARISLQLVRLRDDVEVSETLADFATAEPDAEVLAGFLAENGFRSLLARVTAVAHAKAGTTPQPAAAPADDDYVLVNTLAELGVWIAKARAAGLVAIDTETDSLKARRATLVGVSLAITPGRACYIPFAHGLRKAEGLDFDGAAPPVANIEDKAAALALLGDLLRDPGVLKVGHNLKFDLHVLANAGLSDVAPVDDTMVLSYVLDGTLHGHGMDELAGLHLGRRTITFEEVCGKGKGQITFDQVPLDKAVAYAAEDADVTLRLYLLLRDRLLKEHMVRVHETLDRPMVRILTDMEAAGVRVDALRLKALSGDFAKRMGDLEDQIHALAGHAFNVASPKQLGEVLFEEMSLTGGKKSRKTGAWSTDAQVLDQLAAEGHDLPARVLDWRQYAKLKGTYTDALVAEIDERTGRVHTTYGLTVTATGRLSSNDPNLQNIPVRSEAGRKIREAFIAAPGHLLISADYSQIELRLVAHVAGITALRQAFAEGKDIHAITASQVFGVPVEGMDPMVRRQAKAINFGIIYGISAHGLAQQLGVGRPEAAAFITAYFARFPEIRSYMETVKEEARTVGWVATPFGRRIPIPGIQDKNPAARAFAERQAINAPIQGGAADIIKRAMIALPPALEQAGLATRMLLQVHDELIFEAPEAEAETAAALVKRVMETAVTLTDDQGERTVPLEVDTGIAASWAEAH</sequence>
<dbReference type="PhylomeDB" id="Q2RNI7"/>
<dbReference type="EMBL" id="CP000230">
    <property type="protein sequence ID" value="ABC24308.1"/>
    <property type="molecule type" value="Genomic_DNA"/>
</dbReference>
<dbReference type="SMART" id="SM00279">
    <property type="entry name" value="HhH2"/>
    <property type="match status" value="1"/>
</dbReference>
<dbReference type="NCBIfam" id="TIGR00593">
    <property type="entry name" value="pola"/>
    <property type="match status" value="1"/>
</dbReference>
<dbReference type="SMART" id="SM00475">
    <property type="entry name" value="53EXOc"/>
    <property type="match status" value="1"/>
</dbReference>
<dbReference type="SMART" id="SM00482">
    <property type="entry name" value="POLAc"/>
    <property type="match status" value="1"/>
</dbReference>
<proteinExistence type="inferred from homology"/>
<evidence type="ECO:0000259" key="20">
    <source>
        <dbReference type="SMART" id="SM00482"/>
    </source>
</evidence>
<dbReference type="STRING" id="269796.Rru_A3514"/>
<dbReference type="eggNOG" id="COG0258">
    <property type="taxonomic scope" value="Bacteria"/>
</dbReference>
<dbReference type="GO" id="GO:0006261">
    <property type="term" value="P:DNA-templated DNA replication"/>
    <property type="evidence" value="ECO:0007669"/>
    <property type="project" value="UniProtKB-UniRule"/>
</dbReference>